<reference evidence="5" key="1">
    <citation type="submission" date="2023-01" db="EMBL/GenBank/DDBJ databases">
        <title>The genome sequence of Kordiimonadaceae bacterium 6D33.</title>
        <authorList>
            <person name="Liu Y."/>
        </authorList>
    </citation>
    <scope>NUCLEOTIDE SEQUENCE</scope>
    <source>
        <strain evidence="5">6D33</strain>
    </source>
</reference>
<sequence>MVLHGSCRCGNIHLALSTDMEAAAFTPRACDCDFCVERGAAWMSDPAASLSLTVKNRDDLELQKQGSETADFWVCKACGTVVCVTADLNGRRFATINARAMDDRHSFQAPVPASPKLLAADEKQARWAKLWIGCVTVRDALSIG</sequence>
<organism evidence="5 6">
    <name type="scientific">Gimibacter soli</name>
    <dbReference type="NCBI Taxonomy" id="3024400"/>
    <lineage>
        <taxon>Bacteria</taxon>
        <taxon>Pseudomonadati</taxon>
        <taxon>Pseudomonadota</taxon>
        <taxon>Alphaproteobacteria</taxon>
        <taxon>Kordiimonadales</taxon>
        <taxon>Temperatibacteraceae</taxon>
        <taxon>Gimibacter</taxon>
    </lineage>
</organism>
<keyword evidence="6" id="KW-1185">Reference proteome</keyword>
<dbReference type="SUPFAM" id="SSF51316">
    <property type="entry name" value="Mss4-like"/>
    <property type="match status" value="1"/>
</dbReference>
<dbReference type="PROSITE" id="PS51891">
    <property type="entry name" value="CENP_V_GFA"/>
    <property type="match status" value="1"/>
</dbReference>
<dbReference type="Pfam" id="PF04828">
    <property type="entry name" value="GFA"/>
    <property type="match status" value="1"/>
</dbReference>
<evidence type="ECO:0000256" key="2">
    <source>
        <dbReference type="ARBA" id="ARBA00022723"/>
    </source>
</evidence>
<dbReference type="EMBL" id="CP116805">
    <property type="protein sequence ID" value="WCL55670.1"/>
    <property type="molecule type" value="Genomic_DNA"/>
</dbReference>
<keyword evidence="3" id="KW-0862">Zinc</keyword>
<dbReference type="GO" id="GO:0016846">
    <property type="term" value="F:carbon-sulfur lyase activity"/>
    <property type="evidence" value="ECO:0007669"/>
    <property type="project" value="InterPro"/>
</dbReference>
<protein>
    <recommendedName>
        <fullName evidence="4">CENP-V/GFA domain-containing protein</fullName>
    </recommendedName>
</protein>
<dbReference type="InterPro" id="IPR052355">
    <property type="entry name" value="CENP-V-like"/>
</dbReference>
<dbReference type="InterPro" id="IPR006913">
    <property type="entry name" value="CENP-V/GFA"/>
</dbReference>
<dbReference type="PANTHER" id="PTHR28620">
    <property type="entry name" value="CENTROMERE PROTEIN V"/>
    <property type="match status" value="1"/>
</dbReference>
<dbReference type="InterPro" id="IPR011057">
    <property type="entry name" value="Mss4-like_sf"/>
</dbReference>
<dbReference type="Proteomes" id="UP001217500">
    <property type="component" value="Chromosome"/>
</dbReference>
<accession>A0AAE9XVG7</accession>
<dbReference type="AlphaFoldDB" id="A0AAE9XVG7"/>
<dbReference type="PANTHER" id="PTHR28620:SF1">
    <property type="entry name" value="CENP-V_GFA DOMAIN-CONTAINING PROTEIN"/>
    <property type="match status" value="1"/>
</dbReference>
<dbReference type="GO" id="GO:0046872">
    <property type="term" value="F:metal ion binding"/>
    <property type="evidence" value="ECO:0007669"/>
    <property type="project" value="UniProtKB-KW"/>
</dbReference>
<name>A0AAE9XVG7_9PROT</name>
<dbReference type="KEGG" id="gso:PH603_07865"/>
<evidence type="ECO:0000313" key="6">
    <source>
        <dbReference type="Proteomes" id="UP001217500"/>
    </source>
</evidence>
<dbReference type="Gene3D" id="2.170.150.70">
    <property type="match status" value="1"/>
</dbReference>
<keyword evidence="2" id="KW-0479">Metal-binding</keyword>
<dbReference type="RefSeq" id="WP_289505527.1">
    <property type="nucleotide sequence ID" value="NZ_CP116805.1"/>
</dbReference>
<comment type="similarity">
    <text evidence="1">Belongs to the Gfa family.</text>
</comment>
<gene>
    <name evidence="5" type="ORF">PH603_07865</name>
</gene>
<evidence type="ECO:0000259" key="4">
    <source>
        <dbReference type="PROSITE" id="PS51891"/>
    </source>
</evidence>
<feature type="domain" description="CENP-V/GFA" evidence="4">
    <location>
        <begin position="3"/>
        <end position="108"/>
    </location>
</feature>
<evidence type="ECO:0000313" key="5">
    <source>
        <dbReference type="EMBL" id="WCL55670.1"/>
    </source>
</evidence>
<evidence type="ECO:0000256" key="1">
    <source>
        <dbReference type="ARBA" id="ARBA00005495"/>
    </source>
</evidence>
<proteinExistence type="inferred from homology"/>
<evidence type="ECO:0000256" key="3">
    <source>
        <dbReference type="ARBA" id="ARBA00022833"/>
    </source>
</evidence>